<sequence length="267" mass="30770">MSENYEGLYERYFESPPLNDDEDNDDEDDDQEEEEDGGGQDEAGVDPARKQFVQTVFCAIAGITPECSINDIFTQRGTNPKLDGLTYSVGKYPSIEDHDRNFEHDAIYAATLYQDILTEYNIGNTDDAAIMEIHRRAFDFPNIEDIFENRGCQALGAADSGLMTTLGAHILHEFVHWHHLTRTPENGQIYNQLITHDVYKPNENGEEVEETHDYIDDYDRDEYDDKDLDPPDGYGPQHAHQLVVNDEQDSFRNADNYRWFAVSLYWH</sequence>
<evidence type="ECO:0000256" key="1">
    <source>
        <dbReference type="SAM" id="MobiDB-lite"/>
    </source>
</evidence>
<evidence type="ECO:0000313" key="3">
    <source>
        <dbReference type="Proteomes" id="UP001309876"/>
    </source>
</evidence>
<keyword evidence="3" id="KW-1185">Reference proteome</keyword>
<protein>
    <submittedName>
        <fullName evidence="2">Uncharacterized protein</fullName>
    </submittedName>
</protein>
<name>A0AAN7T173_9EURO</name>
<proteinExistence type="predicted"/>
<accession>A0AAN7T173</accession>
<dbReference type="GO" id="GO:0008237">
    <property type="term" value="F:metallopeptidase activity"/>
    <property type="evidence" value="ECO:0007669"/>
    <property type="project" value="InterPro"/>
</dbReference>
<feature type="compositionally biased region" description="Acidic residues" evidence="1">
    <location>
        <begin position="19"/>
        <end position="39"/>
    </location>
</feature>
<dbReference type="InterPro" id="IPR024079">
    <property type="entry name" value="MetalloPept_cat_dom_sf"/>
</dbReference>
<dbReference type="AlphaFoldDB" id="A0AAN7T173"/>
<comment type="caution">
    <text evidence="2">The sequence shown here is derived from an EMBL/GenBank/DDBJ whole genome shotgun (WGS) entry which is preliminary data.</text>
</comment>
<dbReference type="Proteomes" id="UP001309876">
    <property type="component" value="Unassembled WGS sequence"/>
</dbReference>
<dbReference type="EMBL" id="JAVRRJ010000004">
    <property type="protein sequence ID" value="KAK5085945.1"/>
    <property type="molecule type" value="Genomic_DNA"/>
</dbReference>
<organism evidence="2 3">
    <name type="scientific">Lithohypha guttulata</name>
    <dbReference type="NCBI Taxonomy" id="1690604"/>
    <lineage>
        <taxon>Eukaryota</taxon>
        <taxon>Fungi</taxon>
        <taxon>Dikarya</taxon>
        <taxon>Ascomycota</taxon>
        <taxon>Pezizomycotina</taxon>
        <taxon>Eurotiomycetes</taxon>
        <taxon>Chaetothyriomycetidae</taxon>
        <taxon>Chaetothyriales</taxon>
        <taxon>Trichomeriaceae</taxon>
        <taxon>Lithohypha</taxon>
    </lineage>
</organism>
<evidence type="ECO:0000313" key="2">
    <source>
        <dbReference type="EMBL" id="KAK5085945.1"/>
    </source>
</evidence>
<feature type="region of interest" description="Disordered" evidence="1">
    <location>
        <begin position="1"/>
        <end position="46"/>
    </location>
</feature>
<reference evidence="2 3" key="1">
    <citation type="submission" date="2023-08" db="EMBL/GenBank/DDBJ databases">
        <title>Black Yeasts Isolated from many extreme environments.</title>
        <authorList>
            <person name="Coleine C."/>
            <person name="Stajich J.E."/>
            <person name="Selbmann L."/>
        </authorList>
    </citation>
    <scope>NUCLEOTIDE SEQUENCE [LARGE SCALE GENOMIC DNA]</scope>
    <source>
        <strain evidence="2 3">CCFEE 5910</strain>
    </source>
</reference>
<gene>
    <name evidence="2" type="ORF">LTR05_005235</name>
</gene>
<dbReference type="Gene3D" id="3.40.390.10">
    <property type="entry name" value="Collagenase (Catalytic Domain)"/>
    <property type="match status" value="1"/>
</dbReference>